<proteinExistence type="predicted"/>
<feature type="transmembrane region" description="Helical" evidence="5">
    <location>
        <begin position="319"/>
        <end position="337"/>
    </location>
</feature>
<dbReference type="InterPro" id="IPR036259">
    <property type="entry name" value="MFS_trans_sf"/>
</dbReference>
<feature type="transmembrane region" description="Helical" evidence="5">
    <location>
        <begin position="343"/>
        <end position="369"/>
    </location>
</feature>
<feature type="transmembrane region" description="Helical" evidence="5">
    <location>
        <begin position="187"/>
        <end position="207"/>
    </location>
</feature>
<keyword evidence="3 5" id="KW-1133">Transmembrane helix</keyword>
<feature type="transmembrane region" description="Helical" evidence="5">
    <location>
        <begin position="96"/>
        <end position="113"/>
    </location>
</feature>
<keyword evidence="8" id="KW-1185">Reference proteome</keyword>
<dbReference type="RefSeq" id="WP_344587385.1">
    <property type="nucleotide sequence ID" value="NZ_BAAARW010000003.1"/>
</dbReference>
<keyword evidence="4 5" id="KW-0472">Membrane</keyword>
<dbReference type="SUPFAM" id="SSF103473">
    <property type="entry name" value="MFS general substrate transporter"/>
    <property type="match status" value="1"/>
</dbReference>
<dbReference type="Gene3D" id="1.20.1250.20">
    <property type="entry name" value="MFS general substrate transporter like domains"/>
    <property type="match status" value="1"/>
</dbReference>
<feature type="transmembrane region" description="Helical" evidence="5">
    <location>
        <begin position="38"/>
        <end position="57"/>
    </location>
</feature>
<feature type="transmembrane region" description="Helical" evidence="5">
    <location>
        <begin position="450"/>
        <end position="470"/>
    </location>
</feature>
<evidence type="ECO:0000313" key="8">
    <source>
        <dbReference type="Proteomes" id="UP001501231"/>
    </source>
</evidence>
<keyword evidence="2 5" id="KW-0812">Transmembrane</keyword>
<feature type="transmembrane region" description="Helical" evidence="5">
    <location>
        <begin position="125"/>
        <end position="146"/>
    </location>
</feature>
<feature type="transmembrane region" description="Helical" evidence="5">
    <location>
        <begin position="152"/>
        <end position="175"/>
    </location>
</feature>
<name>A0ABP5VJZ6_9ACTN</name>
<evidence type="ECO:0000259" key="6">
    <source>
        <dbReference type="PROSITE" id="PS50850"/>
    </source>
</evidence>
<comment type="caution">
    <text evidence="7">The sequence shown here is derived from an EMBL/GenBank/DDBJ whole genome shotgun (WGS) entry which is preliminary data.</text>
</comment>
<dbReference type="PROSITE" id="PS50850">
    <property type="entry name" value="MFS"/>
    <property type="match status" value="1"/>
</dbReference>
<evidence type="ECO:0000256" key="1">
    <source>
        <dbReference type="ARBA" id="ARBA00004651"/>
    </source>
</evidence>
<feature type="transmembrane region" description="Helical" evidence="5">
    <location>
        <begin position="69"/>
        <end position="90"/>
    </location>
</feature>
<evidence type="ECO:0000256" key="3">
    <source>
        <dbReference type="ARBA" id="ARBA00022989"/>
    </source>
</evidence>
<dbReference type="CDD" id="cd17321">
    <property type="entry name" value="MFS_MMR_MDR_like"/>
    <property type="match status" value="1"/>
</dbReference>
<reference evidence="8" key="1">
    <citation type="journal article" date="2019" name="Int. J. Syst. Evol. Microbiol.">
        <title>The Global Catalogue of Microorganisms (GCM) 10K type strain sequencing project: providing services to taxonomists for standard genome sequencing and annotation.</title>
        <authorList>
            <consortium name="The Broad Institute Genomics Platform"/>
            <consortium name="The Broad Institute Genome Sequencing Center for Infectious Disease"/>
            <person name="Wu L."/>
            <person name="Ma J."/>
        </authorList>
    </citation>
    <scope>NUCLEOTIDE SEQUENCE [LARGE SCALE GENOMIC DNA]</scope>
    <source>
        <strain evidence="8">JCM 3325</strain>
    </source>
</reference>
<dbReference type="Proteomes" id="UP001501231">
    <property type="component" value="Unassembled WGS sequence"/>
</dbReference>
<comment type="subcellular location">
    <subcellularLocation>
        <location evidence="1">Cell membrane</location>
        <topology evidence="1">Multi-pass membrane protein</topology>
    </subcellularLocation>
</comment>
<dbReference type="Pfam" id="PF07690">
    <property type="entry name" value="MFS_1"/>
    <property type="match status" value="1"/>
</dbReference>
<dbReference type="EMBL" id="BAAARW010000003">
    <property type="protein sequence ID" value="GAA2405110.1"/>
    <property type="molecule type" value="Genomic_DNA"/>
</dbReference>
<evidence type="ECO:0000256" key="2">
    <source>
        <dbReference type="ARBA" id="ARBA00022692"/>
    </source>
</evidence>
<feature type="domain" description="Major facilitator superfamily (MFS) profile" evidence="6">
    <location>
        <begin position="1"/>
        <end position="471"/>
    </location>
</feature>
<evidence type="ECO:0000313" key="7">
    <source>
        <dbReference type="EMBL" id="GAA2405110.1"/>
    </source>
</evidence>
<sequence>MIAVSAALLVVVVDNTVVNVALPSIAMAFHASTAQQQAVVDAYVVVFAGLLIAAGAVGDRYGHRRAALAGLAVLGAASALAAAAWSVWWLVAMRGLMGVGAALVMPATLAVLVHAFPADERPKAFAVWGAVASAAMAAGPVLGGFLVGQWGWGGVFLVNVPVVAAAMVAVVRWVPGTRAPRDARVDPLGAVLVTLAMVALTTVVIIAGERGLAEPGVIGAAVAALIASGLFAWRQKRAATPIVDLALYRDRRFTGGSVAATALTLGTGSVLFILAQHLQLVMGHAPWQAGLAVAPVAVGTVLGSLAGGRAPARIGPRRCIVTGFGVTAAGFLTLATLTPSSTYLVVAAGLLLCGAGAGFAAPATTSVVLSAVPSTRAGMGSALNDTHQQLGIALGVAGMGSLLSTAYRSRLPDALPENARSSLSATLTHATGDADLTQAALDAFTYAQSITMLTAAGCAVAGAVVAGRVLR</sequence>
<protein>
    <submittedName>
        <fullName evidence="7">MFS transporter</fullName>
    </submittedName>
</protein>
<feature type="transmembrane region" description="Helical" evidence="5">
    <location>
        <begin position="390"/>
        <end position="407"/>
    </location>
</feature>
<dbReference type="PANTHER" id="PTHR42718">
    <property type="entry name" value="MAJOR FACILITATOR SUPERFAMILY MULTIDRUG TRANSPORTER MFSC"/>
    <property type="match status" value="1"/>
</dbReference>
<dbReference type="PRINTS" id="PR01036">
    <property type="entry name" value="TCRTETB"/>
</dbReference>
<evidence type="ECO:0000256" key="4">
    <source>
        <dbReference type="ARBA" id="ARBA00023136"/>
    </source>
</evidence>
<dbReference type="InterPro" id="IPR011701">
    <property type="entry name" value="MFS"/>
</dbReference>
<dbReference type="InterPro" id="IPR020846">
    <property type="entry name" value="MFS_dom"/>
</dbReference>
<accession>A0ABP5VJZ6</accession>
<dbReference type="Gene3D" id="1.20.1720.10">
    <property type="entry name" value="Multidrug resistance protein D"/>
    <property type="match status" value="1"/>
</dbReference>
<gene>
    <name evidence="7" type="ORF">GCM10010191_11100</name>
</gene>
<dbReference type="PANTHER" id="PTHR42718:SF42">
    <property type="entry name" value="EXPORT PROTEIN"/>
    <property type="match status" value="1"/>
</dbReference>
<feature type="transmembrane region" description="Helical" evidence="5">
    <location>
        <begin position="253"/>
        <end position="275"/>
    </location>
</feature>
<feature type="transmembrane region" description="Helical" evidence="5">
    <location>
        <begin position="213"/>
        <end position="233"/>
    </location>
</feature>
<feature type="transmembrane region" description="Helical" evidence="5">
    <location>
        <begin position="287"/>
        <end position="307"/>
    </location>
</feature>
<evidence type="ECO:0000256" key="5">
    <source>
        <dbReference type="SAM" id="Phobius"/>
    </source>
</evidence>
<organism evidence="7 8">
    <name type="scientific">Actinomadura vinacea</name>
    <dbReference type="NCBI Taxonomy" id="115336"/>
    <lineage>
        <taxon>Bacteria</taxon>
        <taxon>Bacillati</taxon>
        <taxon>Actinomycetota</taxon>
        <taxon>Actinomycetes</taxon>
        <taxon>Streptosporangiales</taxon>
        <taxon>Thermomonosporaceae</taxon>
        <taxon>Actinomadura</taxon>
    </lineage>
</organism>